<sequence length="172" mass="19825">MAFSDLFNYSFNYGEASEYVTQYWNELESVYCSEEAPSGTKGKVWRQFHGKPQDISPLTVYLSQKVFDLEESLSVSTKECKKFNKEAKKLKSRVNDNESELNVAQEKNKKLATENHKLKARLDDDTAKALMESIMFLSEKCKKSNLHIDILELPHNTKISKAQIKYLKSLVD</sequence>
<proteinExistence type="predicted"/>
<evidence type="ECO:0000313" key="2">
    <source>
        <dbReference type="EMBL" id="QSX38626.1"/>
    </source>
</evidence>
<evidence type="ECO:0000256" key="1">
    <source>
        <dbReference type="SAM" id="Coils"/>
    </source>
</evidence>
<accession>A0ABX7R464</accession>
<keyword evidence="3" id="KW-1185">Reference proteome</keyword>
<dbReference type="EMBL" id="CP071502">
    <property type="protein sequence ID" value="QSX38626.1"/>
    <property type="molecule type" value="Genomic_DNA"/>
</dbReference>
<feature type="coiled-coil region" evidence="1">
    <location>
        <begin position="73"/>
        <end position="121"/>
    </location>
</feature>
<evidence type="ECO:0000313" key="3">
    <source>
        <dbReference type="Proteomes" id="UP000663207"/>
    </source>
</evidence>
<keyword evidence="1" id="KW-0175">Coiled coil</keyword>
<name>A0ABX7R464_9GAMM</name>
<organism evidence="2 3">
    <name type="scientific">Shewanella sedimentimangrovi</name>
    <dbReference type="NCBI Taxonomy" id="2814293"/>
    <lineage>
        <taxon>Bacteria</taxon>
        <taxon>Pseudomonadati</taxon>
        <taxon>Pseudomonadota</taxon>
        <taxon>Gammaproteobacteria</taxon>
        <taxon>Alteromonadales</taxon>
        <taxon>Shewanellaceae</taxon>
        <taxon>Shewanella</taxon>
    </lineage>
</organism>
<dbReference type="RefSeq" id="WP_207381672.1">
    <property type="nucleotide sequence ID" value="NZ_CP071502.1"/>
</dbReference>
<dbReference type="Proteomes" id="UP000663207">
    <property type="component" value="Chromosome"/>
</dbReference>
<reference evidence="2 3" key="1">
    <citation type="submission" date="2021-03" db="EMBL/GenBank/DDBJ databases">
        <title>Novel species identification of genus Shewanella.</title>
        <authorList>
            <person name="Liu G."/>
            <person name="Zhang Q."/>
        </authorList>
    </citation>
    <scope>NUCLEOTIDE SEQUENCE [LARGE SCALE GENOMIC DNA]</scope>
    <source>
        <strain evidence="2 3">FJAT-52962</strain>
    </source>
</reference>
<gene>
    <name evidence="2" type="ORF">JYB85_07380</name>
</gene>
<protein>
    <submittedName>
        <fullName evidence="2">Uncharacterized protein</fullName>
    </submittedName>
</protein>